<gene>
    <name evidence="1" type="ORF">H9758_02930</name>
</gene>
<sequence>MTKTDIVKYEGGQYVTVDAPIDRIPLFVREGSILPMIEQIMYADAADGMKLKLNVYTGKERSFSYQEQERRIIWQERSWGQRFPAG</sequence>
<evidence type="ECO:0000313" key="2">
    <source>
        <dbReference type="Proteomes" id="UP000823890"/>
    </source>
</evidence>
<dbReference type="EMBL" id="DWWO01000032">
    <property type="protein sequence ID" value="HJC33527.1"/>
    <property type="molecule type" value="Genomic_DNA"/>
</dbReference>
<organism evidence="1 2">
    <name type="scientific">Candidatus Mediterraneibacter faecipullorum</name>
    <dbReference type="NCBI Taxonomy" id="2838670"/>
    <lineage>
        <taxon>Bacteria</taxon>
        <taxon>Bacillati</taxon>
        <taxon>Bacillota</taxon>
        <taxon>Clostridia</taxon>
        <taxon>Lachnospirales</taxon>
        <taxon>Lachnospiraceae</taxon>
        <taxon>Mediterraneibacter</taxon>
    </lineage>
</organism>
<dbReference type="InterPro" id="IPR051816">
    <property type="entry name" value="Glycosyl_Hydrolase_31"/>
</dbReference>
<name>A0A9D2NJU8_9FIRM</name>
<evidence type="ECO:0000313" key="1">
    <source>
        <dbReference type="EMBL" id="HJC33527.1"/>
    </source>
</evidence>
<accession>A0A9D2NJU8</accession>
<dbReference type="AlphaFoldDB" id="A0A9D2NJU8"/>
<dbReference type="PANTHER" id="PTHR43863:SF2">
    <property type="entry name" value="MALTASE-GLUCOAMYLASE"/>
    <property type="match status" value="1"/>
</dbReference>
<dbReference type="Gene3D" id="2.60.40.4040">
    <property type="match status" value="1"/>
</dbReference>
<reference evidence="1" key="1">
    <citation type="journal article" date="2021" name="PeerJ">
        <title>Extensive microbial diversity within the chicken gut microbiome revealed by metagenomics and culture.</title>
        <authorList>
            <person name="Gilroy R."/>
            <person name="Ravi A."/>
            <person name="Getino M."/>
            <person name="Pursley I."/>
            <person name="Horton D.L."/>
            <person name="Alikhan N.F."/>
            <person name="Baker D."/>
            <person name="Gharbi K."/>
            <person name="Hall N."/>
            <person name="Watson M."/>
            <person name="Adriaenssens E.M."/>
            <person name="Foster-Nyarko E."/>
            <person name="Jarju S."/>
            <person name="Secka A."/>
            <person name="Antonio M."/>
            <person name="Oren A."/>
            <person name="Chaudhuri R.R."/>
            <person name="La Ragione R."/>
            <person name="Hildebrand F."/>
            <person name="Pallen M.J."/>
        </authorList>
    </citation>
    <scope>NUCLEOTIDE SEQUENCE</scope>
    <source>
        <strain evidence="1">ChiW19-954</strain>
    </source>
</reference>
<proteinExistence type="predicted"/>
<comment type="caution">
    <text evidence="1">The sequence shown here is derived from an EMBL/GenBank/DDBJ whole genome shotgun (WGS) entry which is preliminary data.</text>
</comment>
<dbReference type="PANTHER" id="PTHR43863">
    <property type="entry name" value="HYDROLASE, PUTATIVE (AFU_ORTHOLOGUE AFUA_1G03140)-RELATED"/>
    <property type="match status" value="1"/>
</dbReference>
<reference evidence="1" key="2">
    <citation type="submission" date="2021-04" db="EMBL/GenBank/DDBJ databases">
        <authorList>
            <person name="Gilroy R."/>
        </authorList>
    </citation>
    <scope>NUCLEOTIDE SEQUENCE</scope>
    <source>
        <strain evidence="1">ChiW19-954</strain>
    </source>
</reference>
<protein>
    <submittedName>
        <fullName evidence="1">Uncharacterized protein</fullName>
    </submittedName>
</protein>
<dbReference type="Proteomes" id="UP000823890">
    <property type="component" value="Unassembled WGS sequence"/>
</dbReference>